<feature type="region of interest" description="Disordered" evidence="5">
    <location>
        <begin position="759"/>
        <end position="909"/>
    </location>
</feature>
<feature type="coiled-coil region" evidence="4">
    <location>
        <begin position="279"/>
        <end position="306"/>
    </location>
</feature>
<keyword evidence="10" id="KW-1185">Reference proteome</keyword>
<keyword evidence="3" id="KW-0067">ATP-binding</keyword>
<dbReference type="InterPro" id="IPR017871">
    <property type="entry name" value="ABC_transporter-like_CS"/>
</dbReference>
<feature type="domain" description="ABC transporter" evidence="6">
    <location>
        <begin position="196"/>
        <end position="468"/>
    </location>
</feature>
<dbReference type="FunFam" id="3.40.50.300:FF:000882">
    <property type="entry name" value="Translation initiation regulator (Gcn20)"/>
    <property type="match status" value="1"/>
</dbReference>
<comment type="caution">
    <text evidence="8">The sequence shown here is derived from an EMBL/GenBank/DDBJ whole genome shotgun (WGS) entry which is preliminary data.</text>
</comment>
<name>A0A8H3VJN9_VENIN</name>
<evidence type="ECO:0000256" key="2">
    <source>
        <dbReference type="ARBA" id="ARBA00022741"/>
    </source>
</evidence>
<dbReference type="FunFam" id="3.40.50.300:FF:000104">
    <property type="entry name" value="ATP-binding cassette sub-family F member 3"/>
    <property type="match status" value="1"/>
</dbReference>
<reference evidence="8 10" key="1">
    <citation type="submission" date="2019-07" db="EMBL/GenBank/DDBJ databases">
        <title>Venturia inaequalis Genome Resource.</title>
        <authorList>
            <person name="Lichtner F.J."/>
        </authorList>
    </citation>
    <scope>NUCLEOTIDE SEQUENCE [LARGE SCALE GENOMIC DNA]</scope>
    <source>
        <strain evidence="7 9">120213</strain>
        <strain evidence="8 10">DMI_063113</strain>
    </source>
</reference>
<evidence type="ECO:0000256" key="4">
    <source>
        <dbReference type="SAM" id="Coils"/>
    </source>
</evidence>
<keyword evidence="1" id="KW-0677">Repeat</keyword>
<dbReference type="CDD" id="cd03221">
    <property type="entry name" value="ABCF_EF-3"/>
    <property type="match status" value="2"/>
</dbReference>
<dbReference type="Gene3D" id="3.40.50.300">
    <property type="entry name" value="P-loop containing nucleotide triphosphate hydrolases"/>
    <property type="match status" value="2"/>
</dbReference>
<dbReference type="AlphaFoldDB" id="A0A8H3VJN9"/>
<dbReference type="Proteomes" id="UP000490939">
    <property type="component" value="Unassembled WGS sequence"/>
</dbReference>
<dbReference type="EMBL" id="WNWR01000198">
    <property type="protein sequence ID" value="KAE9989220.1"/>
    <property type="molecule type" value="Genomic_DNA"/>
</dbReference>
<feature type="compositionally biased region" description="Polar residues" evidence="5">
    <location>
        <begin position="792"/>
        <end position="804"/>
    </location>
</feature>
<dbReference type="InterPro" id="IPR027417">
    <property type="entry name" value="P-loop_NTPase"/>
</dbReference>
<dbReference type="InterPro" id="IPR003593">
    <property type="entry name" value="AAA+_ATPase"/>
</dbReference>
<evidence type="ECO:0000313" key="7">
    <source>
        <dbReference type="EMBL" id="KAE9970098.1"/>
    </source>
</evidence>
<dbReference type="Pfam" id="PF12848">
    <property type="entry name" value="ABC_tran_Xtn"/>
    <property type="match status" value="1"/>
</dbReference>
<accession>A0A8H3VJN9</accession>
<dbReference type="SMART" id="SM00382">
    <property type="entry name" value="AAA"/>
    <property type="match status" value="2"/>
</dbReference>
<feature type="compositionally biased region" description="Basic and acidic residues" evidence="5">
    <location>
        <begin position="880"/>
        <end position="893"/>
    </location>
</feature>
<protein>
    <recommendedName>
        <fullName evidence="6">ABC transporter domain-containing protein</fullName>
    </recommendedName>
</protein>
<evidence type="ECO:0000256" key="1">
    <source>
        <dbReference type="ARBA" id="ARBA00022737"/>
    </source>
</evidence>
<dbReference type="GO" id="GO:0016887">
    <property type="term" value="F:ATP hydrolysis activity"/>
    <property type="evidence" value="ECO:0007669"/>
    <property type="project" value="InterPro"/>
</dbReference>
<dbReference type="PANTHER" id="PTHR19211:SF117">
    <property type="entry name" value="ATP-BINDING CASSETTE SUB-FAMILY F MEMBER 3"/>
    <property type="match status" value="1"/>
</dbReference>
<organism evidence="8 10">
    <name type="scientific">Venturia inaequalis</name>
    <name type="common">Apple scab fungus</name>
    <dbReference type="NCBI Taxonomy" id="5025"/>
    <lineage>
        <taxon>Eukaryota</taxon>
        <taxon>Fungi</taxon>
        <taxon>Dikarya</taxon>
        <taxon>Ascomycota</taxon>
        <taxon>Pezizomycotina</taxon>
        <taxon>Dothideomycetes</taxon>
        <taxon>Pleosporomycetidae</taxon>
        <taxon>Venturiales</taxon>
        <taxon>Venturiaceae</taxon>
        <taxon>Venturia</taxon>
    </lineage>
</organism>
<evidence type="ECO:0000256" key="5">
    <source>
        <dbReference type="SAM" id="MobiDB-lite"/>
    </source>
</evidence>
<feature type="compositionally biased region" description="Low complexity" evidence="5">
    <location>
        <begin position="853"/>
        <end position="874"/>
    </location>
</feature>
<dbReference type="InterPro" id="IPR003439">
    <property type="entry name" value="ABC_transporter-like_ATP-bd"/>
</dbReference>
<gene>
    <name evidence="8" type="ORF">EG327_002957</name>
    <name evidence="7" type="ORF">EG328_006482</name>
</gene>
<dbReference type="InterPro" id="IPR050611">
    <property type="entry name" value="ABCF"/>
</dbReference>
<dbReference type="PROSITE" id="PS00211">
    <property type="entry name" value="ABC_TRANSPORTER_1"/>
    <property type="match status" value="2"/>
</dbReference>
<proteinExistence type="predicted"/>
<dbReference type="Proteomes" id="UP000447873">
    <property type="component" value="Unassembled WGS sequence"/>
</dbReference>
<dbReference type="PROSITE" id="PS50893">
    <property type="entry name" value="ABC_TRANSPORTER_2"/>
    <property type="match status" value="2"/>
</dbReference>
<dbReference type="InterPro" id="IPR032781">
    <property type="entry name" value="ABC_tran_Xtn"/>
</dbReference>
<dbReference type="GO" id="GO:0005524">
    <property type="term" value="F:ATP binding"/>
    <property type="evidence" value="ECO:0007669"/>
    <property type="project" value="UniProtKB-KW"/>
</dbReference>
<evidence type="ECO:0000313" key="8">
    <source>
        <dbReference type="EMBL" id="KAE9989220.1"/>
    </source>
</evidence>
<evidence type="ECO:0000313" key="9">
    <source>
        <dbReference type="Proteomes" id="UP000447873"/>
    </source>
</evidence>
<evidence type="ECO:0000259" key="6">
    <source>
        <dbReference type="PROSITE" id="PS50893"/>
    </source>
</evidence>
<feature type="domain" description="ABC transporter" evidence="6">
    <location>
        <begin position="528"/>
        <end position="743"/>
    </location>
</feature>
<dbReference type="EMBL" id="WNWS01000344">
    <property type="protein sequence ID" value="KAE9970098.1"/>
    <property type="molecule type" value="Genomic_DNA"/>
</dbReference>
<evidence type="ECO:0000256" key="3">
    <source>
        <dbReference type="ARBA" id="ARBA00022840"/>
    </source>
</evidence>
<keyword evidence="2" id="KW-0547">Nucleotide-binding</keyword>
<keyword evidence="4" id="KW-0175">Coiled coil</keyword>
<feature type="compositionally biased region" description="Polar residues" evidence="5">
    <location>
        <begin position="759"/>
        <end position="776"/>
    </location>
</feature>
<evidence type="ECO:0000313" key="10">
    <source>
        <dbReference type="Proteomes" id="UP000490939"/>
    </source>
</evidence>
<dbReference type="Pfam" id="PF00005">
    <property type="entry name" value="ABC_tran"/>
    <property type="match status" value="2"/>
</dbReference>
<sequence>MESEIVAQIPSIDPLISRYACGYLEHAINLPDPNGHGPSDLVDSLTALLVSASGDLTTENEVKIRHLVDKLVDRLSAANGTEGERRQLAPSAKRLEQTIHVGSQRNISSTLALASGNVDLEAAAGRKVESRVDRKKLEKAEAKIRAKQERKVMKNVEYETSRLLNVPDETQSYEDFYMSVNPLQLGADAATKSKDIKVDGIDISIGGKRILTDTNLTLRYSGRYGLVGQNGIGKSTLLRALSRREVSIPTHISILHVEQEITGDDTPALQAVLDADVWRKHLLKENDKITKELAELEAQRSQMADTSADAARLDHQREGLDVTLGDIQGKLAEMDSDKAESRAASILAGLGFSTERQQFATKTFSGGWRMRLALARALFCEPDLLLLDEPSNMLDVPSITFLANYLQGYPSTVLVVSHDRAFLNEVATDIIHQHSERLDYYKGANFDAFYATKEERRKTAKREYEKQMADRAHLQAFIDKFRYNAAKSSEAQSRIKKLEKMPILEEPEAEYSVHFKFPPVDKMSPPIIQMANVSFGYTKDNILLRNVDLDVQLDSRIGIVGPNGAGKTTALKLLIGSLEPSAGLITQNPRLRVGFFAQHHVDGLDMNASAVGFMAQKFPGKTDEEYRRHLGAFGITGMTGLQKMELLSGGQKSRVAFACLSMTNPHILVLDEPSNHLDIEAMDALSEALQKFEGGVLMVSHDVTMLQNVCKSLWVCDQGTVEHFDGTVNDYKKRITAQANEAGVLALALHTIPSPITRPTLSPITLTDAQPTSREIASSPYPPPQADPPLFQVSSNDLTTSILDTTVDPDPVDSSYPPPFASLVFGPSSSSPSETNKPFERSAHPQETPPAFSSLPPLQGSSSSSAIVHHSVVADTKAALPRDTKEGSSSKDIDDGEPPPPYSEGSSPLDSFTYVMASAGGPASIITQVQQGGGGAPLSNLASGGADENITLDLRGTRFTLSRDELLTLPEFVLLSLFPNGLLPDGHMNSYHDGDVYPVDVSTESSSKDGNVITQARQSGGTESNHGSRSTAAVIKNALSNPALYLSDIYYSSQYDPNSLQYMLDFFRHVAQTIPASPPSPSTELAAHEAIPIEPMQGSARDMLQDRAGIIVLREDLDFYAIPPRKDIEQAEMMEVKRAAGKALLKQDGIFSGLRKSEEPGTTEQHLIEMLTAGGFNHDDQWGHRAGEPNKAVICSIALARLRTDIRGNDLSNNAVGMAQKLLLFWRKPARRCWWEGVDLENVDGVEGKLKVWIRRVWTLEMSVIGLR</sequence>
<dbReference type="SUPFAM" id="SSF52540">
    <property type="entry name" value="P-loop containing nucleoside triphosphate hydrolases"/>
    <property type="match status" value="2"/>
</dbReference>
<dbReference type="PANTHER" id="PTHR19211">
    <property type="entry name" value="ATP-BINDING TRANSPORT PROTEIN-RELATED"/>
    <property type="match status" value="1"/>
</dbReference>